<dbReference type="EMBL" id="LT960614">
    <property type="protein sequence ID" value="SON55967.1"/>
    <property type="molecule type" value="Genomic_DNA"/>
</dbReference>
<dbReference type="AlphaFoldDB" id="A0A2C9D6N5"/>
<dbReference type="InterPro" id="IPR007459">
    <property type="entry name" value="DNA_pol3_chi"/>
</dbReference>
<dbReference type="Pfam" id="PF04364">
    <property type="entry name" value="DNA_pol3_chi"/>
    <property type="match status" value="1"/>
</dbReference>
<dbReference type="PANTHER" id="PTHR38767">
    <property type="entry name" value="DNA POLYMERASE III SUBUNIT CHI"/>
    <property type="match status" value="1"/>
</dbReference>
<dbReference type="GO" id="GO:0003677">
    <property type="term" value="F:DNA binding"/>
    <property type="evidence" value="ECO:0007669"/>
    <property type="project" value="InterPro"/>
</dbReference>
<reference evidence="2" key="1">
    <citation type="submission" date="2017-09" db="EMBL/GenBank/DDBJ databases">
        <title>Genome sequence of Nannocystis excedens DSM 71.</title>
        <authorList>
            <person name="Blom J."/>
        </authorList>
    </citation>
    <scope>NUCLEOTIDE SEQUENCE [LARGE SCALE GENOMIC DNA]</scope>
    <source>
        <strain evidence="2">type strain: E19</strain>
    </source>
</reference>
<sequence>MAEVLFFHLERQPLEAVLPVLVQRSLDRDWRVVIQGGSRERLEFLDSQLWTFADDSFLPHGMAGGDHDAEQPAILTEGTDNPNGANVRILVDRAVPPDLSPYLRAVFIFDGHDPDAVAEAREQWKAQKTAGHELTYWQQNEGGGWDKKA</sequence>
<proteinExistence type="predicted"/>
<dbReference type="PANTHER" id="PTHR38767:SF1">
    <property type="entry name" value="DNA POLYMERASE III SUBUNIT CHI"/>
    <property type="match status" value="1"/>
</dbReference>
<dbReference type="NCBIfam" id="NF004347">
    <property type="entry name" value="PRK05728.1-4"/>
    <property type="match status" value="1"/>
</dbReference>
<protein>
    <submittedName>
        <fullName evidence="1">DNA polymerase III subunit chi</fullName>
    </submittedName>
</protein>
<evidence type="ECO:0000313" key="1">
    <source>
        <dbReference type="EMBL" id="SON55967.1"/>
    </source>
</evidence>
<keyword evidence="2" id="KW-1185">Reference proteome</keyword>
<evidence type="ECO:0000313" key="2">
    <source>
        <dbReference type="Proteomes" id="UP000223606"/>
    </source>
</evidence>
<organism evidence="1 2">
    <name type="scientific">Hartmannibacter diazotrophicus</name>
    <dbReference type="NCBI Taxonomy" id="1482074"/>
    <lineage>
        <taxon>Bacteria</taxon>
        <taxon>Pseudomonadati</taxon>
        <taxon>Pseudomonadota</taxon>
        <taxon>Alphaproteobacteria</taxon>
        <taxon>Hyphomicrobiales</taxon>
        <taxon>Pleomorphomonadaceae</taxon>
        <taxon>Hartmannibacter</taxon>
    </lineage>
</organism>
<dbReference type="InterPro" id="IPR036768">
    <property type="entry name" value="PolIII_chi_sf"/>
</dbReference>
<dbReference type="GO" id="GO:0032298">
    <property type="term" value="P:positive regulation of DNA-templated DNA replication initiation"/>
    <property type="evidence" value="ECO:0007669"/>
    <property type="project" value="TreeGrafter"/>
</dbReference>
<dbReference type="Gene3D" id="3.40.50.10110">
    <property type="entry name" value="DNA polymerase III subunit chi"/>
    <property type="match status" value="1"/>
</dbReference>
<gene>
    <name evidence="1" type="ORF">HDIA_2426</name>
</gene>
<name>A0A2C9D6N5_9HYPH</name>
<dbReference type="GO" id="GO:0003887">
    <property type="term" value="F:DNA-directed DNA polymerase activity"/>
    <property type="evidence" value="ECO:0007669"/>
    <property type="project" value="InterPro"/>
</dbReference>
<accession>A0A2C9D6N5</accession>
<dbReference type="SUPFAM" id="SSF102400">
    <property type="entry name" value="DNA polymerase III chi subunit"/>
    <property type="match status" value="1"/>
</dbReference>
<dbReference type="GO" id="GO:0006260">
    <property type="term" value="P:DNA replication"/>
    <property type="evidence" value="ECO:0007669"/>
    <property type="project" value="InterPro"/>
</dbReference>
<dbReference type="KEGG" id="hdi:HDIA_2426"/>
<dbReference type="OrthoDB" id="9795973at2"/>
<dbReference type="Proteomes" id="UP000223606">
    <property type="component" value="Chromosome 1"/>
</dbReference>
<dbReference type="RefSeq" id="WP_099556406.1">
    <property type="nucleotide sequence ID" value="NZ_LT960614.1"/>
</dbReference>